<protein>
    <submittedName>
        <fullName evidence="2">Recombinase RecT</fullName>
    </submittedName>
</protein>
<gene>
    <name evidence="2" type="ORF">LZ495_31500</name>
</gene>
<comment type="caution">
    <text evidence="2">The sequence shown here is derived from an EMBL/GenBank/DDBJ whole genome shotgun (WGS) entry which is preliminary data.</text>
</comment>
<proteinExistence type="predicted"/>
<reference evidence="2" key="1">
    <citation type="submission" date="2022-01" db="EMBL/GenBank/DDBJ databases">
        <title>Genome-Based Taxonomic Classification of the Phylum Actinobacteria.</title>
        <authorList>
            <person name="Gao Y."/>
        </authorList>
    </citation>
    <scope>NUCLEOTIDE SEQUENCE</scope>
    <source>
        <strain evidence="2">KLBMP 8922</strain>
    </source>
</reference>
<name>A0AA41U2E7_9ACTN</name>
<evidence type="ECO:0000313" key="3">
    <source>
        <dbReference type="Proteomes" id="UP001165378"/>
    </source>
</evidence>
<feature type="region of interest" description="Disordered" evidence="1">
    <location>
        <begin position="254"/>
        <end position="277"/>
    </location>
</feature>
<dbReference type="Proteomes" id="UP001165378">
    <property type="component" value="Unassembled WGS sequence"/>
</dbReference>
<dbReference type="RefSeq" id="WP_235056367.1">
    <property type="nucleotide sequence ID" value="NZ_JAKFHA010000026.1"/>
</dbReference>
<evidence type="ECO:0000313" key="2">
    <source>
        <dbReference type="EMBL" id="MCF2531718.1"/>
    </source>
</evidence>
<dbReference type="EMBL" id="JAKFHA010000026">
    <property type="protein sequence ID" value="MCF2531718.1"/>
    <property type="molecule type" value="Genomic_DNA"/>
</dbReference>
<evidence type="ECO:0000256" key="1">
    <source>
        <dbReference type="SAM" id="MobiDB-lite"/>
    </source>
</evidence>
<organism evidence="2 3">
    <name type="scientific">Yinghuangia soli</name>
    <dbReference type="NCBI Taxonomy" id="2908204"/>
    <lineage>
        <taxon>Bacteria</taxon>
        <taxon>Bacillati</taxon>
        <taxon>Actinomycetota</taxon>
        <taxon>Actinomycetes</taxon>
        <taxon>Kitasatosporales</taxon>
        <taxon>Streptomycetaceae</taxon>
        <taxon>Yinghuangia</taxon>
    </lineage>
</organism>
<sequence length="344" mass="36807">MTELAIRPAAPTLLDKVNYAEKLANSGLLPSQYRAQPANVLYAIEYGEMLNLSPMAAINGIHVIEGKPTASAGLIAALVRRAGHRLRVSGDDRRAVAEIVRSDDPEFVFRAEWTIERAIAAGLVEEKNGKLWSRDSKGRPKPWERYPAAMLKARAVSEAARDACEEALSGVHYTPEELGADVDEEGVPVVTAEQAGPAQAHPWAAPATRDFLAEANAATNAETVREIYRAAFEASMPDVVLTQITNIGKRLAEAAASPDRAEQPAGEGDGSDQGNDSNVIEAEIVPGPGADREQALAALRAEAARHNVAETDLDGYAGDRHGRHLSELTIAEIREMTQVLAGAK</sequence>
<accession>A0AA41U2E7</accession>
<dbReference type="AlphaFoldDB" id="A0AA41U2E7"/>
<keyword evidence="3" id="KW-1185">Reference proteome</keyword>